<feature type="compositionally biased region" description="Basic and acidic residues" evidence="1">
    <location>
        <begin position="8"/>
        <end position="17"/>
    </location>
</feature>
<gene>
    <name evidence="2" type="ORF">G3I38_17890</name>
</gene>
<reference evidence="2" key="1">
    <citation type="submission" date="2020-01" db="EMBL/GenBank/DDBJ databases">
        <title>Insect and environment-associated Actinomycetes.</title>
        <authorList>
            <person name="Currrie C."/>
            <person name="Chevrette M."/>
            <person name="Carlson C."/>
            <person name="Stubbendieck R."/>
            <person name="Wendt-Pienkowski E."/>
        </authorList>
    </citation>
    <scope>NUCLEOTIDE SEQUENCE</scope>
    <source>
        <strain evidence="2">SID7958</strain>
    </source>
</reference>
<name>A0A6G3U3W4_9ACTN</name>
<evidence type="ECO:0000313" key="2">
    <source>
        <dbReference type="EMBL" id="NEC81054.1"/>
    </source>
</evidence>
<feature type="non-terminal residue" evidence="2">
    <location>
        <position position="55"/>
    </location>
</feature>
<organism evidence="2">
    <name type="scientific">Streptomyces sp. SID7958</name>
    <dbReference type="NCBI Taxonomy" id="2706093"/>
    <lineage>
        <taxon>Bacteria</taxon>
        <taxon>Bacillati</taxon>
        <taxon>Actinomycetota</taxon>
        <taxon>Actinomycetes</taxon>
        <taxon>Kitasatosporales</taxon>
        <taxon>Streptomycetaceae</taxon>
        <taxon>Streptomyces</taxon>
    </lineage>
</organism>
<dbReference type="AlphaFoldDB" id="A0A6G3U3W4"/>
<protein>
    <submittedName>
        <fullName evidence="2">Uncharacterized protein</fullName>
    </submittedName>
</protein>
<feature type="compositionally biased region" description="Gly residues" evidence="1">
    <location>
        <begin position="25"/>
        <end position="43"/>
    </location>
</feature>
<accession>A0A6G3U3W4</accession>
<sequence length="55" mass="5408">MTGGPRYWNEDSQRWEEADADGAAAGPGGATGGGADAPTGPGGWPTPTVVSAHDP</sequence>
<proteinExistence type="predicted"/>
<evidence type="ECO:0000256" key="1">
    <source>
        <dbReference type="SAM" id="MobiDB-lite"/>
    </source>
</evidence>
<comment type="caution">
    <text evidence="2">The sequence shown here is derived from an EMBL/GenBank/DDBJ whole genome shotgun (WGS) entry which is preliminary data.</text>
</comment>
<feature type="region of interest" description="Disordered" evidence="1">
    <location>
        <begin position="1"/>
        <end position="55"/>
    </location>
</feature>
<dbReference type="EMBL" id="JAAGMU010000955">
    <property type="protein sequence ID" value="NEC81054.1"/>
    <property type="molecule type" value="Genomic_DNA"/>
</dbReference>